<keyword evidence="7 12" id="KW-0406">Ion transport</keyword>
<dbReference type="PANTHER" id="PTHR28259">
    <property type="entry name" value="FLUORIDE EXPORT PROTEIN 1-RELATED"/>
    <property type="match status" value="1"/>
</dbReference>
<dbReference type="Proteomes" id="UP000190787">
    <property type="component" value="Unassembled WGS sequence"/>
</dbReference>
<comment type="subcellular location">
    <subcellularLocation>
        <location evidence="1 12">Cell membrane</location>
        <topology evidence="1 12">Multi-pass membrane protein</topology>
    </subcellularLocation>
</comment>
<evidence type="ECO:0000256" key="1">
    <source>
        <dbReference type="ARBA" id="ARBA00004651"/>
    </source>
</evidence>
<sequence>MLSTILQVALGGAMGASGRYLVGVGMMRSFGAQPFPLGVITVNILGSFLMGALVVFLGDKQLTHWNAFLATGFLGGFTTFSSFSLEAYRLIEKGDVTLAVSYIGLSVGAGLLGLVAGILLMRAML</sequence>
<evidence type="ECO:0000313" key="13">
    <source>
        <dbReference type="EMBL" id="OOY25943.1"/>
    </source>
</evidence>
<keyword evidence="5 12" id="KW-1133">Transmembrane helix</keyword>
<evidence type="ECO:0000256" key="9">
    <source>
        <dbReference type="ARBA" id="ARBA00023303"/>
    </source>
</evidence>
<comment type="similarity">
    <text evidence="10 12">Belongs to the fluoride channel Fluc/FEX (TC 1.A.43) family.</text>
</comment>
<dbReference type="EMBL" id="MPZV01000001">
    <property type="protein sequence ID" value="OOY25943.1"/>
    <property type="molecule type" value="Genomic_DNA"/>
</dbReference>
<organism evidence="13 14">
    <name type="scientific">Thioclava sediminum</name>
    <dbReference type="NCBI Taxonomy" id="1915319"/>
    <lineage>
        <taxon>Bacteria</taxon>
        <taxon>Pseudomonadati</taxon>
        <taxon>Pseudomonadota</taxon>
        <taxon>Alphaproteobacteria</taxon>
        <taxon>Rhodobacterales</taxon>
        <taxon>Paracoccaceae</taxon>
        <taxon>Thioclava</taxon>
    </lineage>
</organism>
<accession>A0ABX3N265</accession>
<evidence type="ECO:0000256" key="7">
    <source>
        <dbReference type="ARBA" id="ARBA00023065"/>
    </source>
</evidence>
<evidence type="ECO:0000256" key="2">
    <source>
        <dbReference type="ARBA" id="ARBA00022475"/>
    </source>
</evidence>
<gene>
    <name evidence="12" type="primary">fluC</name>
    <name evidence="12" type="synonym">crcB</name>
    <name evidence="13" type="ORF">BMI91_06045</name>
</gene>
<dbReference type="Pfam" id="PF02537">
    <property type="entry name" value="CRCB"/>
    <property type="match status" value="1"/>
</dbReference>
<keyword evidence="12" id="KW-0813">Transport</keyword>
<evidence type="ECO:0000313" key="14">
    <source>
        <dbReference type="Proteomes" id="UP000190787"/>
    </source>
</evidence>
<keyword evidence="14" id="KW-1185">Reference proteome</keyword>
<keyword evidence="6 12" id="KW-0915">Sodium</keyword>
<keyword evidence="12" id="KW-0479">Metal-binding</keyword>
<name>A0ABX3N265_9RHOB</name>
<keyword evidence="8 12" id="KW-0472">Membrane</keyword>
<evidence type="ECO:0000256" key="6">
    <source>
        <dbReference type="ARBA" id="ARBA00023053"/>
    </source>
</evidence>
<feature type="binding site" evidence="12">
    <location>
        <position position="75"/>
    </location>
    <ligand>
        <name>Na(+)</name>
        <dbReference type="ChEBI" id="CHEBI:29101"/>
        <note>structural</note>
    </ligand>
</feature>
<dbReference type="PANTHER" id="PTHR28259:SF1">
    <property type="entry name" value="FLUORIDE EXPORT PROTEIN 1-RELATED"/>
    <property type="match status" value="1"/>
</dbReference>
<evidence type="ECO:0000256" key="5">
    <source>
        <dbReference type="ARBA" id="ARBA00022989"/>
    </source>
</evidence>
<comment type="activity regulation">
    <text evidence="12">Na(+) is not transported, but it plays an essential structural role and its presence is essential for fluoride channel function.</text>
</comment>
<comment type="caution">
    <text evidence="13">The sequence shown here is derived from an EMBL/GenBank/DDBJ whole genome shotgun (WGS) entry which is preliminary data.</text>
</comment>
<proteinExistence type="inferred from homology"/>
<feature type="transmembrane region" description="Helical" evidence="12">
    <location>
        <begin position="39"/>
        <end position="58"/>
    </location>
</feature>
<keyword evidence="4 12" id="KW-0812">Transmembrane</keyword>
<evidence type="ECO:0000256" key="8">
    <source>
        <dbReference type="ARBA" id="ARBA00023136"/>
    </source>
</evidence>
<feature type="transmembrane region" description="Helical" evidence="12">
    <location>
        <begin position="65"/>
        <end position="85"/>
    </location>
</feature>
<keyword evidence="2 12" id="KW-1003">Cell membrane</keyword>
<keyword evidence="9 12" id="KW-0407">Ion channel</keyword>
<dbReference type="NCBIfam" id="NF010805">
    <property type="entry name" value="PRK14209.1"/>
    <property type="match status" value="1"/>
</dbReference>
<evidence type="ECO:0000256" key="12">
    <source>
        <dbReference type="HAMAP-Rule" id="MF_00454"/>
    </source>
</evidence>
<evidence type="ECO:0000256" key="11">
    <source>
        <dbReference type="ARBA" id="ARBA00035585"/>
    </source>
</evidence>
<dbReference type="HAMAP" id="MF_00454">
    <property type="entry name" value="FluC"/>
    <property type="match status" value="1"/>
</dbReference>
<keyword evidence="3" id="KW-0997">Cell inner membrane</keyword>
<evidence type="ECO:0000256" key="4">
    <source>
        <dbReference type="ARBA" id="ARBA00022692"/>
    </source>
</evidence>
<dbReference type="RefSeq" id="WP_078545316.1">
    <property type="nucleotide sequence ID" value="NZ_MPZV01000001.1"/>
</dbReference>
<evidence type="ECO:0000256" key="3">
    <source>
        <dbReference type="ARBA" id="ARBA00022519"/>
    </source>
</evidence>
<evidence type="ECO:0000256" key="10">
    <source>
        <dbReference type="ARBA" id="ARBA00035120"/>
    </source>
</evidence>
<feature type="binding site" evidence="12">
    <location>
        <position position="78"/>
    </location>
    <ligand>
        <name>Na(+)</name>
        <dbReference type="ChEBI" id="CHEBI:29101"/>
        <note>structural</note>
    </ligand>
</feature>
<comment type="catalytic activity">
    <reaction evidence="11">
        <text>fluoride(in) = fluoride(out)</text>
        <dbReference type="Rhea" id="RHEA:76159"/>
        <dbReference type="ChEBI" id="CHEBI:17051"/>
    </reaction>
    <physiologicalReaction direction="left-to-right" evidence="11">
        <dbReference type="Rhea" id="RHEA:76160"/>
    </physiologicalReaction>
</comment>
<protein>
    <recommendedName>
        <fullName evidence="12">Fluoride-specific ion channel FluC</fullName>
    </recommendedName>
</protein>
<dbReference type="InterPro" id="IPR003691">
    <property type="entry name" value="FluC"/>
</dbReference>
<dbReference type="NCBIfam" id="TIGR00494">
    <property type="entry name" value="crcB"/>
    <property type="match status" value="1"/>
</dbReference>
<reference evidence="13 14" key="1">
    <citation type="submission" date="2016-11" db="EMBL/GenBank/DDBJ databases">
        <title>A multilocus sequence analysis scheme for characterization of bacteria in the genus Thioclava.</title>
        <authorList>
            <person name="Liu Y."/>
            <person name="Shao Z."/>
        </authorList>
    </citation>
    <scope>NUCLEOTIDE SEQUENCE [LARGE SCALE GENOMIC DNA]</scope>
    <source>
        <strain evidence="13 14">TAW-CT134</strain>
    </source>
</reference>
<feature type="transmembrane region" description="Helical" evidence="12">
    <location>
        <begin position="97"/>
        <end position="121"/>
    </location>
</feature>
<comment type="function">
    <text evidence="12">Fluoride-specific ion channel. Important for reducing fluoride concentration in the cell, thus reducing its toxicity.</text>
</comment>